<gene>
    <name evidence="1" type="ORF">CVT25_011887</name>
</gene>
<name>A0A409WIW3_PSICY</name>
<keyword evidence="2" id="KW-1185">Reference proteome</keyword>
<organism evidence="1 2">
    <name type="scientific">Psilocybe cyanescens</name>
    <dbReference type="NCBI Taxonomy" id="93625"/>
    <lineage>
        <taxon>Eukaryota</taxon>
        <taxon>Fungi</taxon>
        <taxon>Dikarya</taxon>
        <taxon>Basidiomycota</taxon>
        <taxon>Agaricomycotina</taxon>
        <taxon>Agaricomycetes</taxon>
        <taxon>Agaricomycetidae</taxon>
        <taxon>Agaricales</taxon>
        <taxon>Agaricineae</taxon>
        <taxon>Strophariaceae</taxon>
        <taxon>Psilocybe</taxon>
    </lineage>
</organism>
<dbReference type="AlphaFoldDB" id="A0A409WIW3"/>
<accession>A0A409WIW3</accession>
<protein>
    <submittedName>
        <fullName evidence="1">Uncharacterized protein</fullName>
    </submittedName>
</protein>
<dbReference type="InParanoid" id="A0A409WIW3"/>
<dbReference type="OrthoDB" id="2690041at2759"/>
<sequence length="119" mass="13652">MLIHAESHHKSVNKFVYELALDQPTIDKTVKIHKLLLNDAEWKKVSLFCNLLAHADDAQQAFSASAIPTLYNALPVIERMYHAWEKASHKKKYEAFVPAFTAAKEKLDESVLDLTLKRY</sequence>
<comment type="caution">
    <text evidence="1">The sequence shown here is derived from an EMBL/GenBank/DDBJ whole genome shotgun (WGS) entry which is preliminary data.</text>
</comment>
<proteinExistence type="predicted"/>
<dbReference type="Proteomes" id="UP000283269">
    <property type="component" value="Unassembled WGS sequence"/>
</dbReference>
<evidence type="ECO:0000313" key="1">
    <source>
        <dbReference type="EMBL" id="PPQ78442.1"/>
    </source>
</evidence>
<reference evidence="1 2" key="1">
    <citation type="journal article" date="2018" name="Evol. Lett.">
        <title>Horizontal gene cluster transfer increased hallucinogenic mushroom diversity.</title>
        <authorList>
            <person name="Reynolds H.T."/>
            <person name="Vijayakumar V."/>
            <person name="Gluck-Thaler E."/>
            <person name="Korotkin H.B."/>
            <person name="Matheny P.B."/>
            <person name="Slot J.C."/>
        </authorList>
    </citation>
    <scope>NUCLEOTIDE SEQUENCE [LARGE SCALE GENOMIC DNA]</scope>
    <source>
        <strain evidence="1 2">2631</strain>
    </source>
</reference>
<evidence type="ECO:0000313" key="2">
    <source>
        <dbReference type="Proteomes" id="UP000283269"/>
    </source>
</evidence>
<dbReference type="EMBL" id="NHYD01003418">
    <property type="protein sequence ID" value="PPQ78442.1"/>
    <property type="molecule type" value="Genomic_DNA"/>
</dbReference>
<dbReference type="STRING" id="93625.A0A409WIW3"/>